<dbReference type="STRING" id="1423777.FD46_GL001805"/>
<comment type="similarity">
    <text evidence="4 19">Belongs to the MurCDEF family.</text>
</comment>
<evidence type="ECO:0000256" key="11">
    <source>
        <dbReference type="ARBA" id="ARBA00022840"/>
    </source>
</evidence>
<evidence type="ECO:0000256" key="20">
    <source>
        <dbReference type="RuleBase" id="RU003664"/>
    </source>
</evidence>
<dbReference type="Gene3D" id="3.40.1190.10">
    <property type="entry name" value="Mur-like, catalytic domain"/>
    <property type="match status" value="1"/>
</dbReference>
<dbReference type="SUPFAM" id="SSF53623">
    <property type="entry name" value="MurD-like peptide ligases, catalytic domain"/>
    <property type="match status" value="1"/>
</dbReference>
<comment type="subcellular location">
    <subcellularLocation>
        <location evidence="2 19 20">Cytoplasm</location>
    </subcellularLocation>
</comment>
<keyword evidence="11 19" id="KW-0067">ATP-binding</keyword>
<evidence type="ECO:0000256" key="1">
    <source>
        <dbReference type="ARBA" id="ARBA00002734"/>
    </source>
</evidence>
<reference evidence="23 24" key="1">
    <citation type="journal article" date="2015" name="Genome Announc.">
        <title>Expanding the biotechnology potential of lactobacilli through comparative genomics of 213 strains and associated genera.</title>
        <authorList>
            <person name="Sun Z."/>
            <person name="Harris H.M."/>
            <person name="McCann A."/>
            <person name="Guo C."/>
            <person name="Argimon S."/>
            <person name="Zhang W."/>
            <person name="Yang X."/>
            <person name="Jeffery I.B."/>
            <person name="Cooney J.C."/>
            <person name="Kagawa T.F."/>
            <person name="Liu W."/>
            <person name="Song Y."/>
            <person name="Salvetti E."/>
            <person name="Wrobel A."/>
            <person name="Rasinkangas P."/>
            <person name="Parkhill J."/>
            <person name="Rea M.C."/>
            <person name="O'Sullivan O."/>
            <person name="Ritari J."/>
            <person name="Douillard F.P."/>
            <person name="Paul Ross R."/>
            <person name="Yang R."/>
            <person name="Briner A.E."/>
            <person name="Felis G.E."/>
            <person name="de Vos W.M."/>
            <person name="Barrangou R."/>
            <person name="Klaenhammer T.R."/>
            <person name="Caufield P.W."/>
            <person name="Cui Y."/>
            <person name="Zhang H."/>
            <person name="O'Toole P.W."/>
        </authorList>
    </citation>
    <scope>NUCLEOTIDE SEQUENCE [LARGE SCALE GENOMIC DNA]</scope>
    <source>
        <strain evidence="23 24">DSM 19972</strain>
    </source>
</reference>
<feature type="domain" description="Mur ligase central" evidence="22">
    <location>
        <begin position="118"/>
        <end position="294"/>
    </location>
</feature>
<comment type="pathway">
    <text evidence="3 19 20">Cell wall biogenesis; peptidoglycan biosynthesis.</text>
</comment>
<dbReference type="AlphaFoldDB" id="A0A0R1M966"/>
<dbReference type="GO" id="GO:0009252">
    <property type="term" value="P:peptidoglycan biosynthetic process"/>
    <property type="evidence" value="ECO:0007669"/>
    <property type="project" value="UniProtKB-UniRule"/>
</dbReference>
<dbReference type="EC" id="6.3.2.9" evidence="5 19"/>
<evidence type="ECO:0000313" key="24">
    <source>
        <dbReference type="Proteomes" id="UP000051686"/>
    </source>
</evidence>
<dbReference type="SUPFAM" id="SSF51984">
    <property type="entry name" value="MurCD N-terminal domain"/>
    <property type="match status" value="1"/>
</dbReference>
<evidence type="ECO:0000256" key="3">
    <source>
        <dbReference type="ARBA" id="ARBA00004752"/>
    </source>
</evidence>
<gene>
    <name evidence="19" type="primary">murD</name>
    <name evidence="23" type="ORF">FD46_GL001805</name>
</gene>
<dbReference type="PANTHER" id="PTHR43692">
    <property type="entry name" value="UDP-N-ACETYLMURAMOYLALANINE--D-GLUTAMATE LIGASE"/>
    <property type="match status" value="1"/>
</dbReference>
<dbReference type="Gene3D" id="3.90.190.20">
    <property type="entry name" value="Mur ligase, C-terminal domain"/>
    <property type="match status" value="1"/>
</dbReference>
<evidence type="ECO:0000259" key="22">
    <source>
        <dbReference type="Pfam" id="PF08245"/>
    </source>
</evidence>
<feature type="binding site" evidence="19">
    <location>
        <begin position="120"/>
        <end position="126"/>
    </location>
    <ligand>
        <name>ATP</name>
        <dbReference type="ChEBI" id="CHEBI:30616"/>
    </ligand>
</feature>
<evidence type="ECO:0000256" key="19">
    <source>
        <dbReference type="HAMAP-Rule" id="MF_00639"/>
    </source>
</evidence>
<dbReference type="GO" id="GO:0071555">
    <property type="term" value="P:cell wall organization"/>
    <property type="evidence" value="ECO:0007669"/>
    <property type="project" value="UniProtKB-KW"/>
</dbReference>
<dbReference type="Proteomes" id="UP000051686">
    <property type="component" value="Unassembled WGS sequence"/>
</dbReference>
<keyword evidence="24" id="KW-1185">Reference proteome</keyword>
<dbReference type="InterPro" id="IPR005762">
    <property type="entry name" value="MurD"/>
</dbReference>
<dbReference type="InterPro" id="IPR013221">
    <property type="entry name" value="Mur_ligase_cen"/>
</dbReference>
<evidence type="ECO:0000256" key="18">
    <source>
        <dbReference type="ARBA" id="ARBA00047632"/>
    </source>
</evidence>
<evidence type="ECO:0000256" key="2">
    <source>
        <dbReference type="ARBA" id="ARBA00004496"/>
    </source>
</evidence>
<dbReference type="GO" id="GO:0008360">
    <property type="term" value="P:regulation of cell shape"/>
    <property type="evidence" value="ECO:0007669"/>
    <property type="project" value="UniProtKB-KW"/>
</dbReference>
<evidence type="ECO:0000256" key="16">
    <source>
        <dbReference type="ARBA" id="ARBA00030398"/>
    </source>
</evidence>
<dbReference type="HAMAP" id="MF_00639">
    <property type="entry name" value="MurD"/>
    <property type="match status" value="1"/>
</dbReference>
<comment type="caution">
    <text evidence="23">The sequence shown here is derived from an EMBL/GenBank/DDBJ whole genome shotgun (WGS) entry which is preliminary data.</text>
</comment>
<feature type="domain" description="Mur ligase C-terminal" evidence="21">
    <location>
        <begin position="316"/>
        <end position="429"/>
    </location>
</feature>
<evidence type="ECO:0000256" key="6">
    <source>
        <dbReference type="ARBA" id="ARBA00015655"/>
    </source>
</evidence>
<dbReference type="PATRIC" id="fig|1423777.3.peg.1859"/>
<keyword evidence="15 19" id="KW-0961">Cell wall biogenesis/degradation</keyword>
<evidence type="ECO:0000256" key="12">
    <source>
        <dbReference type="ARBA" id="ARBA00022960"/>
    </source>
</evidence>
<dbReference type="EMBL" id="AZEH01000039">
    <property type="protein sequence ID" value="KRL04670.1"/>
    <property type="molecule type" value="Genomic_DNA"/>
</dbReference>
<dbReference type="Pfam" id="PF02875">
    <property type="entry name" value="Mur_ligase_C"/>
    <property type="match status" value="1"/>
</dbReference>
<evidence type="ECO:0000313" key="23">
    <source>
        <dbReference type="EMBL" id="KRL04670.1"/>
    </source>
</evidence>
<evidence type="ECO:0000256" key="13">
    <source>
        <dbReference type="ARBA" id="ARBA00022984"/>
    </source>
</evidence>
<evidence type="ECO:0000256" key="8">
    <source>
        <dbReference type="ARBA" id="ARBA00022598"/>
    </source>
</evidence>
<name>A0A0R1M966_9LACO</name>
<keyword evidence="10 19" id="KW-0547">Nucleotide-binding</keyword>
<dbReference type="UniPathway" id="UPA00219"/>
<dbReference type="InterPro" id="IPR036615">
    <property type="entry name" value="Mur_ligase_C_dom_sf"/>
</dbReference>
<dbReference type="GO" id="GO:0005524">
    <property type="term" value="F:ATP binding"/>
    <property type="evidence" value="ECO:0007669"/>
    <property type="project" value="UniProtKB-UniRule"/>
</dbReference>
<dbReference type="GO" id="GO:0008764">
    <property type="term" value="F:UDP-N-acetylmuramoylalanine-D-glutamate ligase activity"/>
    <property type="evidence" value="ECO:0007669"/>
    <property type="project" value="UniProtKB-UniRule"/>
</dbReference>
<keyword evidence="8 19" id="KW-0436">Ligase</keyword>
<comment type="catalytic activity">
    <reaction evidence="18 19 20">
        <text>UDP-N-acetyl-alpha-D-muramoyl-L-alanine + D-glutamate + ATP = UDP-N-acetyl-alpha-D-muramoyl-L-alanyl-D-glutamate + ADP + phosphate + H(+)</text>
        <dbReference type="Rhea" id="RHEA:16429"/>
        <dbReference type="ChEBI" id="CHEBI:15378"/>
        <dbReference type="ChEBI" id="CHEBI:29986"/>
        <dbReference type="ChEBI" id="CHEBI:30616"/>
        <dbReference type="ChEBI" id="CHEBI:43474"/>
        <dbReference type="ChEBI" id="CHEBI:83898"/>
        <dbReference type="ChEBI" id="CHEBI:83900"/>
        <dbReference type="ChEBI" id="CHEBI:456216"/>
        <dbReference type="EC" id="6.3.2.9"/>
    </reaction>
</comment>
<dbReference type="GO" id="GO:0051301">
    <property type="term" value="P:cell division"/>
    <property type="evidence" value="ECO:0007669"/>
    <property type="project" value="UniProtKB-KW"/>
</dbReference>
<evidence type="ECO:0000256" key="9">
    <source>
        <dbReference type="ARBA" id="ARBA00022618"/>
    </source>
</evidence>
<protein>
    <recommendedName>
        <fullName evidence="6 19">UDP-N-acetylmuramoylalanine--D-glutamate ligase</fullName>
        <ecNumber evidence="5 19">6.3.2.9</ecNumber>
    </recommendedName>
    <alternativeName>
        <fullName evidence="17 19">D-glutamic acid-adding enzyme</fullName>
    </alternativeName>
    <alternativeName>
        <fullName evidence="16 19">UDP-N-acetylmuramoyl-L-alanyl-D-glutamate synthetase</fullName>
    </alternativeName>
</protein>
<dbReference type="GO" id="GO:0004326">
    <property type="term" value="F:tetrahydrofolylpolyglutamate synthase activity"/>
    <property type="evidence" value="ECO:0007669"/>
    <property type="project" value="InterPro"/>
</dbReference>
<evidence type="ECO:0000256" key="10">
    <source>
        <dbReference type="ARBA" id="ARBA00022741"/>
    </source>
</evidence>
<evidence type="ECO:0000256" key="15">
    <source>
        <dbReference type="ARBA" id="ARBA00023316"/>
    </source>
</evidence>
<dbReference type="Pfam" id="PF21799">
    <property type="entry name" value="MurD-like_N"/>
    <property type="match status" value="1"/>
</dbReference>
<keyword evidence="7 19" id="KW-0963">Cytoplasm</keyword>
<dbReference type="PANTHER" id="PTHR43692:SF1">
    <property type="entry name" value="UDP-N-ACETYLMURAMOYLALANINE--D-GLUTAMATE LIGASE"/>
    <property type="match status" value="1"/>
</dbReference>
<dbReference type="Gene3D" id="3.40.50.720">
    <property type="entry name" value="NAD(P)-binding Rossmann-like Domain"/>
    <property type="match status" value="1"/>
</dbReference>
<keyword evidence="14 19" id="KW-0131">Cell cycle</keyword>
<evidence type="ECO:0000256" key="17">
    <source>
        <dbReference type="ARBA" id="ARBA00032324"/>
    </source>
</evidence>
<sequence length="459" mass="50186">MQMKKITSYENKKVLVIGLGKSGFNSAELLSTLGAKVTVNDLKEPKDPQIAAELKKHAIGLVTGGHPLSLLDGMDLVVKNPGIPYNNVLVAAAVKQGLPIITEPELAYEILDAPMIGVTGTNGKTTTTTMISLMLNQGRTKGKAYLAGNIGIPASKVAQKATPDDIMVTELSSFQLLGITKLHPHIAVLTNIYEAHTDYHGSRANYIKAKMRLTMNQNKNDFFVVNWDSVEWQDLSRQSAAKVVPFSRQDKSEEGAYLKDGWLYFRKEKIMSAAEIKVPGDHNIENALAALTVAKLLGQSTENIVEVLKTFSGVRHRTQYVTTINDRKFYNDSKATNMEATEKALAGFSAPVVLLAGGLDRGFTFERLVPYFKKLRGLIVFGQTADLVAAAAESAGVKKILHTKDVVTAVPLAYKMSKKGDIVLLSPACASWDQYPTFEVRGDMFITAVTKLQKQVEVR</sequence>
<dbReference type="Pfam" id="PF08245">
    <property type="entry name" value="Mur_ligase_M"/>
    <property type="match status" value="1"/>
</dbReference>
<keyword evidence="13 19" id="KW-0573">Peptidoglycan synthesis</keyword>
<dbReference type="InterPro" id="IPR004101">
    <property type="entry name" value="Mur_ligase_C"/>
</dbReference>
<accession>A0A0R1M966</accession>
<keyword evidence="12 19" id="KW-0133">Cell shape</keyword>
<proteinExistence type="inferred from homology"/>
<evidence type="ECO:0000256" key="5">
    <source>
        <dbReference type="ARBA" id="ARBA00012212"/>
    </source>
</evidence>
<organism evidence="23 24">
    <name type="scientific">Liquorilactobacillus oeni DSM 19972</name>
    <dbReference type="NCBI Taxonomy" id="1423777"/>
    <lineage>
        <taxon>Bacteria</taxon>
        <taxon>Bacillati</taxon>
        <taxon>Bacillota</taxon>
        <taxon>Bacilli</taxon>
        <taxon>Lactobacillales</taxon>
        <taxon>Lactobacillaceae</taxon>
        <taxon>Liquorilactobacillus</taxon>
    </lineage>
</organism>
<evidence type="ECO:0000259" key="21">
    <source>
        <dbReference type="Pfam" id="PF02875"/>
    </source>
</evidence>
<evidence type="ECO:0000256" key="14">
    <source>
        <dbReference type="ARBA" id="ARBA00023306"/>
    </source>
</evidence>
<evidence type="ECO:0000256" key="4">
    <source>
        <dbReference type="ARBA" id="ARBA00010416"/>
    </source>
</evidence>
<dbReference type="SUPFAM" id="SSF53244">
    <property type="entry name" value="MurD-like peptide ligases, peptide-binding domain"/>
    <property type="match status" value="1"/>
</dbReference>
<dbReference type="InterPro" id="IPR036565">
    <property type="entry name" value="Mur-like_cat_sf"/>
</dbReference>
<keyword evidence="9 19" id="KW-0132">Cell division</keyword>
<dbReference type="NCBIfam" id="TIGR01087">
    <property type="entry name" value="murD"/>
    <property type="match status" value="1"/>
</dbReference>
<evidence type="ECO:0000256" key="7">
    <source>
        <dbReference type="ARBA" id="ARBA00022490"/>
    </source>
</evidence>
<dbReference type="InterPro" id="IPR018109">
    <property type="entry name" value="Folylpolyglutamate_synth_CS"/>
</dbReference>
<dbReference type="PROSITE" id="PS01011">
    <property type="entry name" value="FOLYLPOLYGLU_SYNT_1"/>
    <property type="match status" value="1"/>
</dbReference>
<dbReference type="GO" id="GO:0005737">
    <property type="term" value="C:cytoplasm"/>
    <property type="evidence" value="ECO:0007669"/>
    <property type="project" value="UniProtKB-SubCell"/>
</dbReference>
<comment type="function">
    <text evidence="1 19 20">Cell wall formation. Catalyzes the addition of glutamate to the nucleotide precursor UDP-N-acetylmuramoyl-L-alanine (UMA).</text>
</comment>